<dbReference type="Proteomes" id="UP000863577">
    <property type="component" value="Unassembled WGS sequence"/>
</dbReference>
<dbReference type="PIRSF" id="PIRSF004749">
    <property type="entry name" value="Pep_def"/>
    <property type="match status" value="1"/>
</dbReference>
<dbReference type="Pfam" id="PF01327">
    <property type="entry name" value="Pep_deformylase"/>
    <property type="match status" value="1"/>
</dbReference>
<keyword evidence="2" id="KW-0648">Protein biosynthesis</keyword>
<dbReference type="SUPFAM" id="SSF56420">
    <property type="entry name" value="Peptide deformylase"/>
    <property type="match status" value="1"/>
</dbReference>
<dbReference type="CDD" id="cd00487">
    <property type="entry name" value="Pep_deformylase"/>
    <property type="match status" value="1"/>
</dbReference>
<dbReference type="Gene3D" id="3.90.45.10">
    <property type="entry name" value="Peptide deformylase"/>
    <property type="match status" value="1"/>
</dbReference>
<evidence type="ECO:0000256" key="2">
    <source>
        <dbReference type="HAMAP-Rule" id="MF_00163"/>
    </source>
</evidence>
<evidence type="ECO:0000313" key="4">
    <source>
        <dbReference type="Proteomes" id="UP000863577"/>
    </source>
</evidence>
<reference evidence="3" key="1">
    <citation type="journal article" date="2018" name="Genome Biol.">
        <title>SKESA: strategic k-mer extension for scrupulous assemblies.</title>
        <authorList>
            <person name="Souvorov A."/>
            <person name="Agarwala R."/>
            <person name="Lipman D.J."/>
        </authorList>
    </citation>
    <scope>NUCLEOTIDE SEQUENCE</scope>
    <source>
        <strain evidence="3">CL18-200174</strain>
    </source>
</reference>
<dbReference type="GO" id="GO:0042586">
    <property type="term" value="F:peptide deformylase activity"/>
    <property type="evidence" value="ECO:0007669"/>
    <property type="project" value="UniProtKB-UniRule"/>
</dbReference>
<name>A0A4Q5N5F0_LEGPN</name>
<feature type="active site" evidence="2">
    <location>
        <position position="178"/>
    </location>
</feature>
<protein>
    <recommendedName>
        <fullName evidence="2">Peptide deformylase</fullName>
        <shortName evidence="2">PDF</shortName>
        <ecNumber evidence="2">3.5.1.88</ecNumber>
    </recommendedName>
    <alternativeName>
        <fullName evidence="2">Polypeptide deformylase</fullName>
    </alternativeName>
</protein>
<dbReference type="EC" id="3.5.1.88" evidence="2"/>
<proteinExistence type="inferred from homology"/>
<sequence length="229" mass="26235">MLLTTLTRTKKKSQQLLILIGFLLGISPVMALEIITIEKTENHHMLKTRAENIQFPLNREDKDLIEAMKKKLYALGGVGLAAPQVNSAKQIIAVYIPEEAQLLRDNAKIFPMHILINPSYEPLPHTRIISDFEGCYSVSSKAGKVPRYDEIRLKYYDEEGNAHQQIENGFYARVLQHEIDHLNGVLITDRLTPDCVQGTIEEMMVIRRAELPVEKRKLFDQIMAKKQKK</sequence>
<dbReference type="PANTHER" id="PTHR10458:SF22">
    <property type="entry name" value="PEPTIDE DEFORMYLASE"/>
    <property type="match status" value="1"/>
</dbReference>
<feature type="binding site" evidence="2">
    <location>
        <position position="181"/>
    </location>
    <ligand>
        <name>Fe cation</name>
        <dbReference type="ChEBI" id="CHEBI:24875"/>
    </ligand>
</feature>
<dbReference type="InterPro" id="IPR023635">
    <property type="entry name" value="Peptide_deformylase"/>
</dbReference>
<keyword evidence="2 3" id="KW-0378">Hydrolase</keyword>
<comment type="caution">
    <text evidence="3">The sequence shown here is derived from an EMBL/GenBank/DDBJ whole genome shotgun (WGS) entry which is preliminary data.</text>
</comment>
<dbReference type="GO" id="GO:0006412">
    <property type="term" value="P:translation"/>
    <property type="evidence" value="ECO:0007669"/>
    <property type="project" value="UniProtKB-UniRule"/>
</dbReference>
<keyword evidence="2" id="KW-0479">Metal-binding</keyword>
<dbReference type="HAMAP" id="MF_00163">
    <property type="entry name" value="Pep_deformylase"/>
    <property type="match status" value="1"/>
</dbReference>
<dbReference type="AlphaFoldDB" id="A0A4Q5N5F0"/>
<reference evidence="3" key="2">
    <citation type="submission" date="2019-09" db="EMBL/GenBank/DDBJ databases">
        <authorList>
            <consortium name="NCBI Pathogen Detection Project"/>
        </authorList>
    </citation>
    <scope>NUCLEOTIDE SEQUENCE</scope>
    <source>
        <strain evidence="3">CL18-200174</strain>
    </source>
</reference>
<dbReference type="NCBIfam" id="TIGR00079">
    <property type="entry name" value="pept_deformyl"/>
    <property type="match status" value="1"/>
</dbReference>
<evidence type="ECO:0000256" key="1">
    <source>
        <dbReference type="ARBA" id="ARBA00010759"/>
    </source>
</evidence>
<evidence type="ECO:0000313" key="3">
    <source>
        <dbReference type="EMBL" id="HAU2397679.1"/>
    </source>
</evidence>
<organism evidence="3 4">
    <name type="scientific">Legionella pneumophila</name>
    <dbReference type="NCBI Taxonomy" id="446"/>
    <lineage>
        <taxon>Bacteria</taxon>
        <taxon>Pseudomonadati</taxon>
        <taxon>Pseudomonadota</taxon>
        <taxon>Gammaproteobacteria</taxon>
        <taxon>Legionellales</taxon>
        <taxon>Legionellaceae</taxon>
        <taxon>Legionella</taxon>
    </lineage>
</organism>
<dbReference type="InterPro" id="IPR036821">
    <property type="entry name" value="Peptide_deformylase_sf"/>
</dbReference>
<comment type="catalytic activity">
    <reaction evidence="2">
        <text>N-terminal N-formyl-L-methionyl-[peptide] + H2O = N-terminal L-methionyl-[peptide] + formate</text>
        <dbReference type="Rhea" id="RHEA:24420"/>
        <dbReference type="Rhea" id="RHEA-COMP:10639"/>
        <dbReference type="Rhea" id="RHEA-COMP:10640"/>
        <dbReference type="ChEBI" id="CHEBI:15377"/>
        <dbReference type="ChEBI" id="CHEBI:15740"/>
        <dbReference type="ChEBI" id="CHEBI:49298"/>
        <dbReference type="ChEBI" id="CHEBI:64731"/>
        <dbReference type="EC" id="3.5.1.88"/>
    </reaction>
</comment>
<feature type="binding site" evidence="2">
    <location>
        <position position="177"/>
    </location>
    <ligand>
        <name>Fe cation</name>
        <dbReference type="ChEBI" id="CHEBI:24875"/>
    </ligand>
</feature>
<accession>A0A4Q5N5F0</accession>
<dbReference type="PANTHER" id="PTHR10458">
    <property type="entry name" value="PEPTIDE DEFORMYLASE"/>
    <property type="match status" value="1"/>
</dbReference>
<dbReference type="PRINTS" id="PR01576">
    <property type="entry name" value="PDEFORMYLASE"/>
</dbReference>
<dbReference type="EMBL" id="DACWOD010000016">
    <property type="protein sequence ID" value="HAU2397679.1"/>
    <property type="molecule type" value="Genomic_DNA"/>
</dbReference>
<comment type="cofactor">
    <cofactor evidence="2">
        <name>Fe(2+)</name>
        <dbReference type="ChEBI" id="CHEBI:29033"/>
    </cofactor>
    <text evidence="2">Binds 1 Fe(2+) ion.</text>
</comment>
<feature type="binding site" evidence="2">
    <location>
        <position position="135"/>
    </location>
    <ligand>
        <name>Fe cation</name>
        <dbReference type="ChEBI" id="CHEBI:24875"/>
    </ligand>
</feature>
<gene>
    <name evidence="2 3" type="primary">def</name>
    <name evidence="3" type="ORF">JBK99_15275</name>
</gene>
<comment type="similarity">
    <text evidence="1 2">Belongs to the polypeptide deformylase family.</text>
</comment>
<comment type="function">
    <text evidence="2">Removes the formyl group from the N-terminal Met of newly synthesized proteins. Requires at least a dipeptide for an efficient rate of reaction. N-terminal L-methionine is a prerequisite for activity but the enzyme has broad specificity at other positions.</text>
</comment>
<dbReference type="GO" id="GO:0046872">
    <property type="term" value="F:metal ion binding"/>
    <property type="evidence" value="ECO:0007669"/>
    <property type="project" value="UniProtKB-KW"/>
</dbReference>
<keyword evidence="2" id="KW-0408">Iron</keyword>